<dbReference type="InterPro" id="IPR043519">
    <property type="entry name" value="NT_sf"/>
</dbReference>
<dbReference type="GO" id="GO:0017148">
    <property type="term" value="P:negative regulation of translation"/>
    <property type="evidence" value="ECO:0007669"/>
    <property type="project" value="TreeGrafter"/>
</dbReference>
<proteinExistence type="inferred from homology"/>
<dbReference type="GO" id="GO:0090071">
    <property type="term" value="P:negative regulation of ribosome biogenesis"/>
    <property type="evidence" value="ECO:0007669"/>
    <property type="project" value="TreeGrafter"/>
</dbReference>
<reference evidence="2" key="1">
    <citation type="submission" date="2018-05" db="EMBL/GenBank/DDBJ databases">
        <authorList>
            <person name="Lanie J.A."/>
            <person name="Ng W.-L."/>
            <person name="Kazmierczak K.M."/>
            <person name="Andrzejewski T.M."/>
            <person name="Davidsen T.M."/>
            <person name="Wayne K.J."/>
            <person name="Tettelin H."/>
            <person name="Glass J.I."/>
            <person name="Rusch D."/>
            <person name="Podicherti R."/>
            <person name="Tsui H.-C.T."/>
            <person name="Winkler M.E."/>
        </authorList>
    </citation>
    <scope>NUCLEOTIDE SEQUENCE</scope>
</reference>
<dbReference type="SUPFAM" id="SSF81301">
    <property type="entry name" value="Nucleotidyltransferase"/>
    <property type="match status" value="1"/>
</dbReference>
<dbReference type="Gene3D" id="3.30.460.10">
    <property type="entry name" value="Beta Polymerase, domain 2"/>
    <property type="match status" value="1"/>
</dbReference>
<dbReference type="HAMAP" id="MF_01477">
    <property type="entry name" value="Iojap_RsfS"/>
    <property type="match status" value="1"/>
</dbReference>
<dbReference type="NCBIfam" id="TIGR00090">
    <property type="entry name" value="rsfS_iojap_ybeB"/>
    <property type="match status" value="1"/>
</dbReference>
<dbReference type="Pfam" id="PF02410">
    <property type="entry name" value="RsfS"/>
    <property type="match status" value="1"/>
</dbReference>
<gene>
    <name evidence="2" type="ORF">METZ01_LOCUS4489</name>
</gene>
<dbReference type="InterPro" id="IPR004394">
    <property type="entry name" value="Iojap/RsfS/C7orf30"/>
</dbReference>
<dbReference type="EMBL" id="UINC01000232">
    <property type="protein sequence ID" value="SUZ51635.1"/>
    <property type="molecule type" value="Genomic_DNA"/>
</dbReference>
<comment type="similarity">
    <text evidence="1">Belongs to the Iojap/RsfS family.</text>
</comment>
<evidence type="ECO:0000256" key="1">
    <source>
        <dbReference type="ARBA" id="ARBA00010574"/>
    </source>
</evidence>
<dbReference type="PANTHER" id="PTHR21043:SF0">
    <property type="entry name" value="MITOCHONDRIAL ASSEMBLY OF RIBOSOMAL LARGE SUBUNIT PROTEIN 1"/>
    <property type="match status" value="1"/>
</dbReference>
<dbReference type="PANTHER" id="PTHR21043">
    <property type="entry name" value="IOJAP SUPERFAMILY ORTHOLOG"/>
    <property type="match status" value="1"/>
</dbReference>
<sequence>MNTDNLITCVIEGIENVKGININVLDLRVIENAVCKYFIICSGNSRTQVSAIAGAIKKCVGKELGEKPWHLEGLENCKWVLMDYFDVVVHIFDEETRDYYKIEEFWKESNSTLFETKY</sequence>
<organism evidence="2">
    <name type="scientific">marine metagenome</name>
    <dbReference type="NCBI Taxonomy" id="408172"/>
    <lineage>
        <taxon>unclassified sequences</taxon>
        <taxon>metagenomes</taxon>
        <taxon>ecological metagenomes</taxon>
    </lineage>
</organism>
<protein>
    <recommendedName>
        <fullName evidence="3">Ribosomal silencing factor RsfS</fullName>
    </recommendedName>
</protein>
<evidence type="ECO:0000313" key="2">
    <source>
        <dbReference type="EMBL" id="SUZ51635.1"/>
    </source>
</evidence>
<dbReference type="GO" id="GO:0043023">
    <property type="term" value="F:ribosomal large subunit binding"/>
    <property type="evidence" value="ECO:0007669"/>
    <property type="project" value="TreeGrafter"/>
</dbReference>
<name>A0A381NAR7_9ZZZZ</name>
<evidence type="ECO:0008006" key="3">
    <source>
        <dbReference type="Google" id="ProtNLM"/>
    </source>
</evidence>
<dbReference type="AlphaFoldDB" id="A0A381NAR7"/>
<accession>A0A381NAR7</accession>